<feature type="compositionally biased region" description="Low complexity" evidence="8">
    <location>
        <begin position="661"/>
        <end position="678"/>
    </location>
</feature>
<dbReference type="FunFam" id="2.60.40.10:FF:002429">
    <property type="entry name" value="KETtiN (Drosophila actin-binding) homolog"/>
    <property type="match status" value="1"/>
</dbReference>
<reference evidence="10 11" key="1">
    <citation type="journal article" date="2003" name="PLoS Biol.">
        <title>The genome sequence of Caenorhabditis briggsae: a platform for comparative genomics.</title>
        <authorList>
            <person name="Stein L.D."/>
            <person name="Bao Z."/>
            <person name="Blasiar D."/>
            <person name="Blumenthal T."/>
            <person name="Brent M.R."/>
            <person name="Chen N."/>
            <person name="Chinwalla A."/>
            <person name="Clarke L."/>
            <person name="Clee C."/>
            <person name="Coghlan A."/>
            <person name="Coulson A."/>
            <person name="D'Eustachio P."/>
            <person name="Fitch D.H."/>
            <person name="Fulton L.A."/>
            <person name="Fulton R.E."/>
            <person name="Griffiths-Jones S."/>
            <person name="Harris T.W."/>
            <person name="Hillier L.W."/>
            <person name="Kamath R."/>
            <person name="Kuwabara P.E."/>
            <person name="Mardis E.R."/>
            <person name="Marra M.A."/>
            <person name="Miner T.L."/>
            <person name="Minx P."/>
            <person name="Mullikin J.C."/>
            <person name="Plumb R.W."/>
            <person name="Rogers J."/>
            <person name="Schein J.E."/>
            <person name="Sohrmann M."/>
            <person name="Spieth J."/>
            <person name="Stajich J.E."/>
            <person name="Wei C."/>
            <person name="Willey D."/>
            <person name="Wilson R.K."/>
            <person name="Durbin R."/>
            <person name="Waterston R.H."/>
        </authorList>
    </citation>
    <scope>NUCLEOTIDE SEQUENCE [LARGE SCALE GENOMIC DNA]</scope>
    <source>
        <strain evidence="10 11">AF16</strain>
    </source>
</reference>
<dbReference type="STRING" id="6238.A8X1Y2"/>
<evidence type="ECO:0000256" key="1">
    <source>
        <dbReference type="ARBA" id="ARBA00004204"/>
    </source>
</evidence>
<dbReference type="PROSITE" id="PS50835">
    <property type="entry name" value="IG_LIKE"/>
    <property type="match status" value="33"/>
</dbReference>
<dbReference type="OMA" id="PDIRWIK"/>
<feature type="domain" description="Ig-like" evidence="9">
    <location>
        <begin position="3645"/>
        <end position="3736"/>
    </location>
</feature>
<dbReference type="FunFam" id="2.60.40.10:FF:000697">
    <property type="entry name" value="titin isoform X1"/>
    <property type="match status" value="1"/>
</dbReference>
<dbReference type="FunFam" id="2.60.40.10:FF:002223">
    <property type="entry name" value="KETtiN (Drosophila actin-binding) homolog"/>
    <property type="match status" value="1"/>
</dbReference>
<dbReference type="WormBase" id="CBG06318">
    <property type="protein sequence ID" value="CBP44171"/>
    <property type="gene ID" value="WBGene00028613"/>
    <property type="gene designation" value="Cbr-ketn-1"/>
</dbReference>
<dbReference type="FunFam" id="2.60.40.10:FF:001843">
    <property type="entry name" value="KETtiN (Drosophila actin-binding) homolog"/>
    <property type="match status" value="1"/>
</dbReference>
<dbReference type="FunFam" id="2.60.40.10:FF:001968">
    <property type="entry name" value="KETtiN (Drosophila actin-binding) homolog"/>
    <property type="match status" value="1"/>
</dbReference>
<dbReference type="InterPro" id="IPR003599">
    <property type="entry name" value="Ig_sub"/>
</dbReference>
<dbReference type="FunFam" id="2.60.40.10:FF:000032">
    <property type="entry name" value="palladin isoform X1"/>
    <property type="match status" value="1"/>
</dbReference>
<feature type="domain" description="Ig-like" evidence="9">
    <location>
        <begin position="2715"/>
        <end position="2806"/>
    </location>
</feature>
<feature type="domain" description="Ig-like" evidence="9">
    <location>
        <begin position="2053"/>
        <end position="2146"/>
    </location>
</feature>
<dbReference type="FunFam" id="2.60.40.10:FF:001927">
    <property type="entry name" value="KETtiN (Drosophila actin-binding) homolog"/>
    <property type="match status" value="1"/>
</dbReference>
<dbReference type="InParanoid" id="A8X1Y2"/>
<dbReference type="FunCoup" id="A8X1Y2">
    <property type="interactions" value="100"/>
</dbReference>
<feature type="domain" description="Ig-like" evidence="9">
    <location>
        <begin position="4023"/>
        <end position="4113"/>
    </location>
</feature>
<evidence type="ECO:0000313" key="10">
    <source>
        <dbReference type="EMBL" id="CAP26642.2"/>
    </source>
</evidence>
<feature type="region of interest" description="Disordered" evidence="8">
    <location>
        <begin position="588"/>
        <end position="617"/>
    </location>
</feature>
<evidence type="ECO:0000256" key="3">
    <source>
        <dbReference type="ARBA" id="ARBA00022737"/>
    </source>
</evidence>
<feature type="domain" description="Ig-like" evidence="9">
    <location>
        <begin position="706"/>
        <end position="796"/>
    </location>
</feature>
<evidence type="ECO:0000313" key="12">
    <source>
        <dbReference type="WormBase" id="CBG06318"/>
    </source>
</evidence>
<feature type="domain" description="Ig-like" evidence="9">
    <location>
        <begin position="3882"/>
        <end position="3974"/>
    </location>
</feature>
<feature type="domain" description="Ig-like" evidence="9">
    <location>
        <begin position="3375"/>
        <end position="3466"/>
    </location>
</feature>
<dbReference type="Pfam" id="PF07679">
    <property type="entry name" value="I-set"/>
    <property type="match status" value="34"/>
</dbReference>
<feature type="domain" description="Ig-like" evidence="9">
    <location>
        <begin position="948"/>
        <end position="1038"/>
    </location>
</feature>
<evidence type="ECO:0000256" key="4">
    <source>
        <dbReference type="ARBA" id="ARBA00023054"/>
    </source>
</evidence>
<dbReference type="SUPFAM" id="SSF48726">
    <property type="entry name" value="Immunoglobulin"/>
    <property type="match status" value="34"/>
</dbReference>
<feature type="compositionally biased region" description="Basic and acidic residues" evidence="8">
    <location>
        <begin position="489"/>
        <end position="508"/>
    </location>
</feature>
<feature type="region of interest" description="Disordered" evidence="8">
    <location>
        <begin position="4379"/>
        <end position="4420"/>
    </location>
</feature>
<dbReference type="SMART" id="SM00409">
    <property type="entry name" value="IG"/>
    <property type="match status" value="34"/>
</dbReference>
<name>A8X1Y2_CAEBR</name>
<dbReference type="FunFam" id="2.60.40.10:FF:001493">
    <property type="entry name" value="KETtiN (Drosophila actin-binding) homolog"/>
    <property type="match status" value="1"/>
</dbReference>
<evidence type="ECO:0000256" key="7">
    <source>
        <dbReference type="ARBA" id="ARBA00023319"/>
    </source>
</evidence>
<dbReference type="InterPro" id="IPR003598">
    <property type="entry name" value="Ig_sub2"/>
</dbReference>
<dbReference type="SMART" id="SM00408">
    <property type="entry name" value="IGc2"/>
    <property type="match status" value="24"/>
</dbReference>
<dbReference type="InterPro" id="IPR036179">
    <property type="entry name" value="Ig-like_dom_sf"/>
</dbReference>
<feature type="domain" description="Ig-like" evidence="9">
    <location>
        <begin position="1339"/>
        <end position="1430"/>
    </location>
</feature>
<dbReference type="FunFam" id="2.60.40.10:FF:000714">
    <property type="entry name" value="Titin novex-3"/>
    <property type="match status" value="2"/>
</dbReference>
<feature type="domain" description="Ig-like" evidence="9">
    <location>
        <begin position="1076"/>
        <end position="1166"/>
    </location>
</feature>
<dbReference type="FunFam" id="2.60.40.10:FF:000962">
    <property type="entry name" value="titin isoform X1"/>
    <property type="match status" value="7"/>
</dbReference>
<keyword evidence="5" id="KW-1015">Disulfide bond</keyword>
<keyword evidence="11" id="KW-1185">Reference proteome</keyword>
<dbReference type="Gene3D" id="2.60.40.10">
    <property type="entry name" value="Immunoglobulins"/>
    <property type="match status" value="34"/>
</dbReference>
<feature type="domain" description="Ig-like" evidence="9">
    <location>
        <begin position="133"/>
        <end position="220"/>
    </location>
</feature>
<feature type="domain" description="Ig-like" evidence="9">
    <location>
        <begin position="1486"/>
        <end position="1576"/>
    </location>
</feature>
<feature type="domain" description="Ig-like" evidence="9">
    <location>
        <begin position="3112"/>
        <end position="3202"/>
    </location>
</feature>
<dbReference type="FunFam" id="2.60.40.10:FF:002009">
    <property type="match status" value="4"/>
</dbReference>
<feature type="domain" description="Ig-like" evidence="9">
    <location>
        <begin position="2319"/>
        <end position="2411"/>
    </location>
</feature>
<comment type="subcellular location">
    <subcellularLocation>
        <location evidence="1">Cytoplasm</location>
        <location evidence="1">Myofibril</location>
        <location evidence="1">Sarcomere</location>
    </subcellularLocation>
</comment>
<evidence type="ECO:0000313" key="11">
    <source>
        <dbReference type="Proteomes" id="UP000008549"/>
    </source>
</evidence>
<evidence type="ECO:0000256" key="2">
    <source>
        <dbReference type="ARBA" id="ARBA00022490"/>
    </source>
</evidence>
<feature type="domain" description="Ig-like" evidence="9">
    <location>
        <begin position="2452"/>
        <end position="2544"/>
    </location>
</feature>
<dbReference type="FunFam" id="2.60.40.10:FF:001922">
    <property type="entry name" value="KETtiN (Drosophila actin-binding) homolog"/>
    <property type="match status" value="1"/>
</dbReference>
<feature type="domain" description="Ig-like" evidence="9">
    <location>
        <begin position="3509"/>
        <end position="3600"/>
    </location>
</feature>
<feature type="region of interest" description="Disordered" evidence="8">
    <location>
        <begin position="486"/>
        <end position="508"/>
    </location>
</feature>
<organism evidence="10 11">
    <name type="scientific">Caenorhabditis briggsae</name>
    <dbReference type="NCBI Taxonomy" id="6238"/>
    <lineage>
        <taxon>Eukaryota</taxon>
        <taxon>Metazoa</taxon>
        <taxon>Ecdysozoa</taxon>
        <taxon>Nematoda</taxon>
        <taxon>Chromadorea</taxon>
        <taxon>Rhabditida</taxon>
        <taxon>Rhabditina</taxon>
        <taxon>Rhabditomorpha</taxon>
        <taxon>Rhabditoidea</taxon>
        <taxon>Rhabditidae</taxon>
        <taxon>Peloderinae</taxon>
        <taxon>Caenorhabditis</taxon>
    </lineage>
</organism>
<dbReference type="EMBL" id="HE601320">
    <property type="protein sequence ID" value="CAP26642.2"/>
    <property type="molecule type" value="Genomic_DNA"/>
</dbReference>
<feature type="domain" description="Ig-like" evidence="9">
    <location>
        <begin position="817"/>
        <end position="904"/>
    </location>
</feature>
<dbReference type="FunFam" id="2.60.40.10:FF:002113">
    <property type="entry name" value="KETtiN (Drosophila actin-binding) homolog"/>
    <property type="match status" value="1"/>
</dbReference>
<dbReference type="FunFam" id="2.60.40.10:FF:002222">
    <property type="entry name" value="KETtiN (Drosophila actin-binding) homolog"/>
    <property type="match status" value="1"/>
</dbReference>
<feature type="domain" description="Ig-like" evidence="9">
    <location>
        <begin position="4734"/>
        <end position="4822"/>
    </location>
</feature>
<evidence type="ECO:0000256" key="8">
    <source>
        <dbReference type="SAM" id="MobiDB-lite"/>
    </source>
</evidence>
<proteinExistence type="predicted"/>
<dbReference type="FunFam" id="2.60.40.10:FF:001977">
    <property type="entry name" value="KETtiN (Drosophila actin-binding) homolog"/>
    <property type="match status" value="1"/>
</dbReference>
<feature type="domain" description="Ig-like" evidence="9">
    <location>
        <begin position="2848"/>
        <end position="2939"/>
    </location>
</feature>
<feature type="domain" description="Ig-like" evidence="9">
    <location>
        <begin position="3781"/>
        <end position="3872"/>
    </location>
</feature>
<sequence length="5060" mass="565981">MPFKQPLGERDAANRVAPTFIRPLADKRAVVGETIILECQLEGHPDPAIKWLKDGHNVSMCPDYRIEEDGLKHRLVIPQVQAADSGRFTAQASNVAGTKQSTCILICAPAPTPVPGAKSAVASPAPPQTPVGPSAPIFLKELRHQPLKPGAGVTFEGRVISVPPPNIEWMKNGKPLQNYRAKIEHDPKTGIISLIIPQMFNDDAGEYTIKATNVHGEAISGAQLLPREQYDRWFANEQTRLTKDRKQGMLSQTLRPSSVAQKQMQKQGYDTDQGSVDMHWTISESETEPELSALDARGVGTKPIIRTPLRGLRLTEGTDAILQANIVGNPKPRVSVFFIQWHFNGRPLQLSGPRMQMTYKGSMAVLKISMVTIDEAGDYTVVSENRFGKKRRVESSARIEVYPLNVPDERRKENQLREQQERDRQQQALVEAGLAQQRQRDAEQRRIRDEQDRLRVLFEREKAERERLEEERRQLEHEKRLRQQQQQELFEREKAEKEERARFEEERHRLEHEKRLRQQQQTQPYHLQYPQHHHQQHQPHQAWQDFELVHRPQYASDEYQEPHYAQIRPHQQQQQHRQEVSHQNLYEQHRRQQQLNREQQIYQQQHHHHQQQQQEHQTPFHHFNQYQQHLRDHHQNTMPVFRQQQPTQVTNGGPKAANGFAKTANGSAANGSAKNGSAIHAANGGGPSQSARGHEHGAALVNARPPQFLVHPQSVAAKAFETVTFSAKVVGTPTPQLTWQKSDGTVIQSGGKYKIETGPDGSGRLIIEKVDAHDADMYMLVARNEGGSFQSRFSLNVLRKFIFSSLKWFAKFSPEAPEFTGKFQSTTLYDGDSVKLYCKAAGEGVSFRWFKDNEPISSGGSYNVDSKGNETTLHINNATLKEGGWYRCDATNKHGTTTLKGRVVVNSRQKFTGPAHREMITLRKVDKVERSRTPVNQLQDVAASKSAPKFEGSLQSQQLIEGQSARLEIKYTPVDDPNLRIAWLLNGKAILASSRIATLTDFGIAALEINPVTVFDQGEYTIVAVNPLGEARVAANIAVVGHGNFIQQGQSGTQFGGTTYQSKGAQAPAGVQLDLPNFHSDLRSQEIFEGQPIHLETKLTPINDKSLKVTWLLNGKELPNNDKYRQALSHGFATLDIPQTSKDDSGYYSCRASNQLGDAENQATIIVHPKVELHQFEQNSQLDVDDVREIQFAHSQEDQTPKFISQLKPFHCEQELGRSIFEARIQPINDPSLRVSWLKDGQPLPNANRIQIFQNFGVVSLSLHPTYPEDAGVYTCVLFNSHGQAQSSAELTTVWIDTLQFDTKHADSLPIIGYLDSHQIHIGPQTVDRPEEFNSLEAPKFARELTGKIEVMENEPVHFEARIQPANDVKMTVEWYHNGSPLPAAHRFRPMFDFGYVALDLLYAYPQDSGTYTLVARNELGEARSNVELVVGTEKVLYLEPHHPEGLERIKKGRTNRHTNRSFQELEQDRRQGIAEVEDRTCDAAPKFLNDIQDIELHEHENIHVDLRVTPVNDPTMVIEWFVNGRPLLTGSRVKTLNEFGFIALDIKGAIAEDSGTYSVRASNMLGEAIRQCQITVIRKWFSAGQIMSDTQHQESLGKINYLENLNKYGRVEVEDKGPDGPPNFVVPLQADLGDVSFSEIEEGEPIHLECQVNPINDNTLKIVWLRDGQPIPHGHRFRTFYDFGFVSLDILGFYAQDAGTYTCRAENSLGQAETQTTIRCQPAKAKKSNGMGLLNLSNSAKDAILGAVQHPRSYARIQEIEAPKPPPQEVPDLPQQPPAFVKQLGPAIQCMEGDNVYLEAQVTPTDDNTLTYEWLVNGQPLMKAHRFVLSQDFGYIALNILYCYPEDNGTYTLVVRNRAGEAQSSVDINCGHTGGNFTDSFHPNSLGRIAELEAPIQRAEPLPDKEKELPKIVKTLPPTIDSVHESQTLHLEAQVTPIDDNTLRVSFFSRSSVNYEWLFNGNPLKASSRYRVLNDFGFVSLDIDYIIAEDSGKYTLAVYNAAGRAETSCEFKVDRLKSILSDTAHPESLRRIREMEQLQPAKPSDDDGPAQPPVFTQALTGPTEPLKEGQSVHMDCVVQPINDPSLKIEWFHDGRPLMFGSRIRTIHDFGYVGLEFLHVHPEDTGTYTCKATNLIGEATTDIFLECKSRRNIYLDTHHESSWVKIQEIENRVDEREPTPELTFQPPTFTENLADKDDAQEGQAIRLECRLIPVNDPTMRVTWTRNGDPLPEASRFMPARNFDYVNLDILALYGEDSGVYTCKAVSAFGEAATSCNVKCAATKSLLLDTMHDASWQRVQEIENRPKMEAVDDEPEKSAPKFVTQLNNSLGELQEGVPIHLECQVEPTNDSQLTVQWYHNGQPLANGHRFRTRHDFGYVALDILYAFAQDTGEWACVARNALGEAQTVANFTVLPRGTIYTDSQHPESWQKIQVLEAPKAAAPEQPDAEHDAPQFIEPLESLERIEFQPAHFQTKVTPQTDPNLRIQWFKDGQPLRNSNRFKLTTDFGYISLDIAHTIPEDSGVYSVKASNAKGEAEVQAQLTVSGNASILGNTQHEQSWQKIQLIEAPRAPGEEAPDVKHGPPKFVTQLHSLDGVVEGQPSHFEAQFIPFSDPRTSVQWYLNGQPLSASSRRILRNDFGLVSLDLQYTLGEDAGEYSVVVKNSEGEDRTNGSLSCTTRAAILGDTQHAQSWQRIQEIEAPRAPGAEPEGPVYDKPSFIQPLQSVGDLPEGSVALLEARLVPVNDPNLRVQWFFNDQPLMESNWISTSNDFGCVSLRIAPVYARHTGVYSCKAWNESGNAVTSANVGVQGSEGLLLDTSHPVSLQKIQELEAIDKYARLDAPEREFDKPQWVQGFENYENVGEGQTVTLHGLVEPSGDPTLQIEWLLNGTPLRNANRFRQELEFGNAILTIVHVLPHDSGVYTCRAWNIHGEASTSATVTTAGYEKILYDSQHPVSWERIQELEAPKIVEEIEEVIQKEKPNFITQLESAENVPEGVPLHLEATFQPARDSELKAVWQKNGQPLGASQLVQTKHELGWATLDISSVNEDHNGVYTLTISNSEGEAVSTASIRVAGTGPILGDTRHEESWKRIQILEAPKEAEPDAPAPVYDHPAINTQIEDKECNEGDHVHFEALITPVNDPRLQVQWIRNGVPLAHGSKYAIQQDFGICTLDIAYTYPEDEGIYQLRIWNPEGEAVSSATLKCHGKDAILGDVQHQESWKRIQEIEAPKPKLEEADPEPKGPPRFIQQLSSPGDLVETQPAHFEATVEPVDDPTLTISWFLNGQPMSASSRVKMINDFGWVIMDIAQTEPRDSGEWKCVAKNAAGEASSTATINVQGKEVILQDSLQPQSLDRIRQIEAGKPAPTERPDQEFEAPVIVNALQVQGALEEGGSAHLQTQFTPVADPSIKVEWLKDGQPIFHSNRYKMVHDFGFAVLDILHLLKHDAGEYTFRVTNRNGDASTSTSFQVAESSGLILQPQNEQKARAVETLEENLRRRPEEVEQELKEATPVFIEPLSAPVETEEGGRAHFTARYEPVNDNQLQVQWYHDGRPLKNGSRIKTINSFGYVVLEISPTYPEDNGEYTCRAVNRVGEAVTSTKLTCSPKEGIISATQLPERMANAGRRIAEIEAPRPAVPDAPDADHGPPKFTSALAGPPELQEGQQAHLECQVTPVADPRLKIEWFHDGQPVKHTNRMKVIHDFGFVVLQLTPAEPQDSGTWTCRATNQHGSDEVSTEIKVVGGGGVSYEWQSPAQRKERITELEDWIHRPKEDLNLPPVDYPAPTFSQDLTDLGQLNEADATAFVCVLEPIGDPTLRVQWEHNGHPIPYSNRISCTNEFGVATLLIKHLIAADAGEYKCVATNAKGSATSTGHVAVESATQIDAPQVVQQLVDSVENILEGDSIHLECRVTPINDPRLRVEWLRNGAPLPEASRFKPTFEFGFVSLDILYAYPEDNGDYELVVINDKGEARSKTKLTVLPRPSLDYTSQTHGNQQDSLESHFKQHSQTKLQLTANDIYNESDKRAPEFRTQLQNIGVLEGEFCRFETQVAPINDPYLKVEWFKDKKPVLLGHRFRSTLDFGFACLDLLYALPDDTGEYHCVATNRHGQTMISAKLACQGASHVITDSQMPQGLRVSNVKKDNKNIYWSEQGGPAQPKQKQAPQFTIPLRNLQVTENQPARFECAVTGYPRPKVTWYINKNQCLHGHRFKLNFDGLHYLTVSKSRISDAGEVVAIARNTEGERISTATLDIFQNDDFRQAKLRPANFKTSEELRERELQWQRDTLGSLGPAFEAAPKPDAQKLMHVERAQSPIEPLESQELIQKFTRPRDDQFYNKLSYVELQKPQFKGMELEAVNLKAGKVEKYQPPVEEMERVNLKAVPDKEQKEVGWERPDWAGQEGGSKLPGADEGRFKKLPTPPPELDVPARDQVKLKTAKPTRGKDLEAGERVKLQTEKAKIKEIQQKPEQPKEEPIVHKDTVQLKRVTQQLPKTGLKGDHFTVDREKDLKETPAVVKPVIEETRISNKSISKSSSSSYQATNFELPRIETTDTSEYESSFTSNQGRITYQAYREHKESSSSDVYLSVETADESFSQVQRLEYSPRSPRRERVIGFHMIRIPSLYQSFQPQPTKIGQSKQAPPTISQQLKPLQGELGKAAKFVIEFAGAAPVKVTWLKDGKEIKSTFRSQINTTPTSSSLHIGRLENSHSGEYTVRLENAAGTVESLANLTVAPPSATGKAPDFSARLNDLRIQQNGPAEFSCQIGGEPKPTIQWFKDGQPLPNDDRFQVVEEGGAYKLKFASILPTDAGIYEIVAKNGAGEARCKARLNVNLQKTGKGAEEGPRYEAPRFTSQIQPIVVDEGKGAQFSAKFSGFPEPTIRWYRNNEPVKHSDGYEISQSKGEAILRISGTKNEDVAEYKVEASNPAGKASSVANLVLTPRSGRIAKSTISRGGSAAYQSTDKAAADAPHFVAKLSDISARQGHTVKFSAEVDGNPEPSVIWQFKGKPITASNNVKKEFQFFFQISREGKRAILELARVTPDSAGEYQIVIRNDKGAATSQAKLTLSA</sequence>
<dbReference type="FunFam" id="2.60.40.10:FF:000119">
    <property type="entry name" value="Sallimus, isoform P"/>
    <property type="match status" value="3"/>
</dbReference>
<feature type="domain" description="Ig-like" evidence="9">
    <location>
        <begin position="18"/>
        <end position="102"/>
    </location>
</feature>
<dbReference type="FunFam" id="2.60.40.10:FF:000809">
    <property type="entry name" value="Sallimus, isoform Q"/>
    <property type="match status" value="1"/>
</dbReference>
<dbReference type="PANTHER" id="PTHR47633">
    <property type="entry name" value="IMMUNOGLOBULIN"/>
    <property type="match status" value="1"/>
</dbReference>
<feature type="domain" description="Ig-like" evidence="9">
    <location>
        <begin position="1911"/>
        <end position="2013"/>
    </location>
</feature>
<feature type="domain" description="Ig-like" evidence="9">
    <location>
        <begin position="2583"/>
        <end position="2674"/>
    </location>
</feature>
<feature type="domain" description="Ig-like" evidence="9">
    <location>
        <begin position="4961"/>
        <end position="5057"/>
    </location>
</feature>
<dbReference type="FunFam" id="2.60.40.10:FF:001850">
    <property type="entry name" value="KETtiN (Drosophila actin-binding) homolog"/>
    <property type="match status" value="1"/>
</dbReference>
<feature type="compositionally biased region" description="Basic and acidic residues" evidence="8">
    <location>
        <begin position="4379"/>
        <end position="4390"/>
    </location>
</feature>
<feature type="domain" description="Ig-like" evidence="9">
    <location>
        <begin position="2187"/>
        <end position="2278"/>
    </location>
</feature>
<keyword evidence="2" id="KW-0963">Cytoplasm</keyword>
<evidence type="ECO:0000256" key="6">
    <source>
        <dbReference type="ARBA" id="ARBA00023179"/>
    </source>
</evidence>
<feature type="region of interest" description="Disordered" evidence="8">
    <location>
        <begin position="645"/>
        <end position="696"/>
    </location>
</feature>
<reference evidence="10 11" key="2">
    <citation type="journal article" date="2011" name="PLoS Genet.">
        <title>Caenorhabditis briggsae recombinant inbred line genotypes reveal inter-strain incompatibility and the evolution of recombination.</title>
        <authorList>
            <person name="Ross J.A."/>
            <person name="Koboldt D.C."/>
            <person name="Staisch J.E."/>
            <person name="Chamberlin H.M."/>
            <person name="Gupta B.P."/>
            <person name="Miller R.D."/>
            <person name="Baird S.E."/>
            <person name="Haag E.S."/>
        </authorList>
    </citation>
    <scope>NUCLEOTIDE SEQUENCE [LARGE SCALE GENOMIC DNA]</scope>
    <source>
        <strain evidence="10 11">AF16</strain>
    </source>
</reference>
<dbReference type="HOGENOM" id="CLU_000029_0_0_1"/>
<dbReference type="GO" id="GO:0031674">
    <property type="term" value="C:I band"/>
    <property type="evidence" value="ECO:0007669"/>
    <property type="project" value="UniProtKB-ARBA"/>
</dbReference>
<keyword evidence="6" id="KW-0514">Muscle protein</keyword>
<evidence type="ECO:0000256" key="5">
    <source>
        <dbReference type="ARBA" id="ARBA00023157"/>
    </source>
</evidence>
<feature type="domain" description="Ig-like" evidence="9">
    <location>
        <begin position="4841"/>
        <end position="4931"/>
    </location>
</feature>
<feature type="domain" description="Ig-like" evidence="9">
    <location>
        <begin position="2980"/>
        <end position="3071"/>
    </location>
</feature>
<dbReference type="InterPro" id="IPR013783">
    <property type="entry name" value="Ig-like_fold"/>
</dbReference>
<accession>A8X1Y2</accession>
<dbReference type="Proteomes" id="UP000008549">
    <property type="component" value="Unassembled WGS sequence"/>
</dbReference>
<dbReference type="InterPro" id="IPR007110">
    <property type="entry name" value="Ig-like_dom"/>
</dbReference>
<dbReference type="InterPro" id="IPR013098">
    <property type="entry name" value="Ig_I-set"/>
</dbReference>
<dbReference type="PANTHER" id="PTHR47633:SF4">
    <property type="entry name" value="MYOPALLADIN ISOFORM X1"/>
    <property type="match status" value="1"/>
</dbReference>
<feature type="domain" description="Ig-like" evidence="9">
    <location>
        <begin position="4159"/>
        <end position="4246"/>
    </location>
</feature>
<keyword evidence="4" id="KW-0175">Coiled coil</keyword>
<feature type="domain" description="Ig-like" evidence="9">
    <location>
        <begin position="1623"/>
        <end position="1720"/>
    </location>
</feature>
<evidence type="ECO:0000259" key="9">
    <source>
        <dbReference type="PROSITE" id="PS50835"/>
    </source>
</evidence>
<keyword evidence="3" id="KW-0677">Repeat</keyword>
<keyword evidence="7" id="KW-0393">Immunoglobulin domain</keyword>
<feature type="domain" description="Ig-like" evidence="9">
    <location>
        <begin position="3243"/>
        <end position="3334"/>
    </location>
</feature>
<dbReference type="CDD" id="cd00096">
    <property type="entry name" value="Ig"/>
    <property type="match status" value="7"/>
</dbReference>
<dbReference type="FunFam" id="2.60.40.10:FF:001721">
    <property type="entry name" value="KETtiN (Drosophila actin-binding) homolog"/>
    <property type="match status" value="2"/>
</dbReference>
<gene>
    <name evidence="12" type="primary">ketn-1</name>
    <name evidence="10" type="synonym">Cbr-ketn-1</name>
    <name evidence="12" type="ORF">CBG06318</name>
    <name evidence="10" type="ORF">CBG_06318</name>
</gene>
<feature type="domain" description="Ig-like" evidence="9">
    <location>
        <begin position="4635"/>
        <end position="4723"/>
    </location>
</feature>
<dbReference type="FunFam" id="2.60.40.10:FF:000612">
    <property type="entry name" value="palladin isoform X1"/>
    <property type="match status" value="1"/>
</dbReference>
<protein>
    <submittedName>
        <fullName evidence="10">Protein CBR-KETN-1</fullName>
    </submittedName>
</protein>
<dbReference type="eggNOG" id="KOG0613">
    <property type="taxonomic scope" value="Eukaryota"/>
</dbReference>
<feature type="domain" description="Ig-like" evidence="9">
    <location>
        <begin position="1779"/>
        <end position="1870"/>
    </location>
</feature>
<feature type="domain" description="Ig-like" evidence="9">
    <location>
        <begin position="1169"/>
        <end position="1292"/>
    </location>
</feature>